<keyword evidence="2" id="KW-1185">Reference proteome</keyword>
<dbReference type="AlphaFoldDB" id="A0AAD5MAP6"/>
<organism evidence="1 2">
    <name type="scientific">Parelaphostrongylus tenuis</name>
    <name type="common">Meningeal worm</name>
    <dbReference type="NCBI Taxonomy" id="148309"/>
    <lineage>
        <taxon>Eukaryota</taxon>
        <taxon>Metazoa</taxon>
        <taxon>Ecdysozoa</taxon>
        <taxon>Nematoda</taxon>
        <taxon>Chromadorea</taxon>
        <taxon>Rhabditida</taxon>
        <taxon>Rhabditina</taxon>
        <taxon>Rhabditomorpha</taxon>
        <taxon>Strongyloidea</taxon>
        <taxon>Metastrongylidae</taxon>
        <taxon>Parelaphostrongylus</taxon>
    </lineage>
</organism>
<proteinExistence type="predicted"/>
<dbReference type="Proteomes" id="UP001196413">
    <property type="component" value="Unassembled WGS sequence"/>
</dbReference>
<feature type="non-terminal residue" evidence="1">
    <location>
        <position position="1"/>
    </location>
</feature>
<comment type="caution">
    <text evidence="1">The sequence shown here is derived from an EMBL/GenBank/DDBJ whole genome shotgun (WGS) entry which is preliminary data.</text>
</comment>
<evidence type="ECO:0000313" key="2">
    <source>
        <dbReference type="Proteomes" id="UP001196413"/>
    </source>
</evidence>
<sequence>SGSGSDGEKEITPFNASITTGWSWNVVSPMRELFDRGQGGVQNLALHGRETPVENYELFMKDV</sequence>
<protein>
    <submittedName>
        <fullName evidence="1">Uncharacterized protein</fullName>
    </submittedName>
</protein>
<name>A0AAD5MAP6_PARTN</name>
<dbReference type="EMBL" id="JAHQIW010001518">
    <property type="protein sequence ID" value="KAJ1352698.1"/>
    <property type="molecule type" value="Genomic_DNA"/>
</dbReference>
<gene>
    <name evidence="1" type="ORF">KIN20_009100</name>
</gene>
<reference evidence="1" key="1">
    <citation type="submission" date="2021-06" db="EMBL/GenBank/DDBJ databases">
        <title>Parelaphostrongylus tenuis whole genome reference sequence.</title>
        <authorList>
            <person name="Garwood T.J."/>
            <person name="Larsen P.A."/>
            <person name="Fountain-Jones N.M."/>
            <person name="Garbe J.R."/>
            <person name="Macchietto M.G."/>
            <person name="Kania S.A."/>
            <person name="Gerhold R.W."/>
            <person name="Richards J.E."/>
            <person name="Wolf T.M."/>
        </authorList>
    </citation>
    <scope>NUCLEOTIDE SEQUENCE</scope>
    <source>
        <strain evidence="1">MNPRO001-30</strain>
        <tissue evidence="1">Meninges</tissue>
    </source>
</reference>
<accession>A0AAD5MAP6</accession>
<evidence type="ECO:0000313" key="1">
    <source>
        <dbReference type="EMBL" id="KAJ1352698.1"/>
    </source>
</evidence>